<keyword evidence="1" id="KW-0812">Transmembrane</keyword>
<organism evidence="2 3">
    <name type="scientific">Cereibacter ovatus</name>
    <dbReference type="NCBI Taxonomy" id="439529"/>
    <lineage>
        <taxon>Bacteria</taxon>
        <taxon>Pseudomonadati</taxon>
        <taxon>Pseudomonadota</taxon>
        <taxon>Alphaproteobacteria</taxon>
        <taxon>Rhodobacterales</taxon>
        <taxon>Paracoccaceae</taxon>
        <taxon>Cereibacter</taxon>
    </lineage>
</organism>
<dbReference type="AlphaFoldDB" id="A0A285CIF5"/>
<evidence type="ECO:0000313" key="2">
    <source>
        <dbReference type="EMBL" id="SNX67374.1"/>
    </source>
</evidence>
<gene>
    <name evidence="2" type="ORF">SAMN05878503_1016</name>
</gene>
<keyword evidence="1" id="KW-0472">Membrane</keyword>
<feature type="transmembrane region" description="Helical" evidence="1">
    <location>
        <begin position="21"/>
        <end position="41"/>
    </location>
</feature>
<name>A0A285CIF5_9RHOB</name>
<dbReference type="Proteomes" id="UP000219467">
    <property type="component" value="Unassembled WGS sequence"/>
</dbReference>
<protein>
    <submittedName>
        <fullName evidence="2">Uncharacterized protein</fullName>
    </submittedName>
</protein>
<proteinExistence type="predicted"/>
<reference evidence="3" key="1">
    <citation type="submission" date="2017-08" db="EMBL/GenBank/DDBJ databases">
        <authorList>
            <person name="Varghese N."/>
            <person name="Submissions S."/>
        </authorList>
    </citation>
    <scope>NUCLEOTIDE SEQUENCE [LARGE SCALE GENOMIC DNA]</scope>
    <source>
        <strain evidence="3">JA234</strain>
    </source>
</reference>
<keyword evidence="3" id="KW-1185">Reference proteome</keyword>
<dbReference type="RefSeq" id="WP_268876221.1">
    <property type="nucleotide sequence ID" value="NZ_OAOQ01000001.1"/>
</dbReference>
<keyword evidence="1" id="KW-1133">Transmembrane helix</keyword>
<evidence type="ECO:0000313" key="3">
    <source>
        <dbReference type="Proteomes" id="UP000219467"/>
    </source>
</evidence>
<evidence type="ECO:0000256" key="1">
    <source>
        <dbReference type="SAM" id="Phobius"/>
    </source>
</evidence>
<accession>A0A285CIF5</accession>
<sequence>MAGRKTHPRRDAIQIALKEEARTWVCVVALLVLWGALSHWMGG</sequence>
<dbReference type="EMBL" id="OAOQ01000001">
    <property type="protein sequence ID" value="SNX67374.1"/>
    <property type="molecule type" value="Genomic_DNA"/>
</dbReference>